<evidence type="ECO:0000313" key="1">
    <source>
        <dbReference type="EMBL" id="CKU58892.1"/>
    </source>
</evidence>
<sequence length="61" mass="7115">MFLNQDFVSTKNVKTFQKFLTDLELPSFQLLKVCLLIKKHAKRMLVVRLSLTFGKIKIQSS</sequence>
<accession>A0A655AUT4</accession>
<evidence type="ECO:0000313" key="2">
    <source>
        <dbReference type="Proteomes" id="UP000050164"/>
    </source>
</evidence>
<reference evidence="1 2" key="1">
    <citation type="submission" date="2015-03" db="EMBL/GenBank/DDBJ databases">
        <authorList>
            <consortium name="Pathogen Informatics"/>
        </authorList>
    </citation>
    <scope>NUCLEOTIDE SEQUENCE [LARGE SCALE GENOMIC DNA]</scope>
    <source>
        <strain evidence="1 2">Bir 185</strain>
    </source>
</reference>
<proteinExistence type="predicted"/>
<protein>
    <submittedName>
        <fullName evidence="1">Uncharacterized protein</fullName>
    </submittedName>
</protein>
<dbReference type="Proteomes" id="UP000050164">
    <property type="component" value="Unassembled WGS sequence"/>
</dbReference>
<organism evidence="1 2">
    <name type="scientific">Mycobacterium tuberculosis</name>
    <dbReference type="NCBI Taxonomy" id="1773"/>
    <lineage>
        <taxon>Bacteria</taxon>
        <taxon>Bacillati</taxon>
        <taxon>Actinomycetota</taxon>
        <taxon>Actinomycetes</taxon>
        <taxon>Mycobacteriales</taxon>
        <taxon>Mycobacteriaceae</taxon>
        <taxon>Mycobacterium</taxon>
        <taxon>Mycobacterium tuberculosis complex</taxon>
    </lineage>
</organism>
<gene>
    <name evidence="1" type="ORF">ERS027659_05245</name>
</gene>
<dbReference type="EMBL" id="CNFT01002867">
    <property type="protein sequence ID" value="CKU58892.1"/>
    <property type="molecule type" value="Genomic_DNA"/>
</dbReference>
<dbReference type="AlphaFoldDB" id="A0A655AUT4"/>
<name>A0A655AUT4_MYCTX</name>